<dbReference type="Proteomes" id="UP000694388">
    <property type="component" value="Unplaced"/>
</dbReference>
<proteinExistence type="predicted"/>
<sequence length="252" mass="29932">MESQNGGAASPWRDTKWEWAINSTTNGTTQGGGSQPPVQTTWSRHAPWQARQDDYANIGGLRIQLGDALEQVRRYENYIKEVQIKLDEAQRHADEVQKNDMYEGVQQLQQMAYEQKRIRWLENHFANTAEVLLGEMIKVEWFTREFSEHEKRENKRIEEEQIGISQDRKSLEEYWKTKLEKEKCEHDLELKQLKEEVKSGNQIKESLEQKIKRGEKSLEQRKEELLEKSKQFEELQGEMRKVKRSTHELEQE</sequence>
<evidence type="ECO:0000256" key="1">
    <source>
        <dbReference type="SAM" id="Coils"/>
    </source>
</evidence>
<dbReference type="Ensembl" id="ENSEBUT00000002140.1">
    <property type="protein sequence ID" value="ENSEBUP00000001804.1"/>
    <property type="gene ID" value="ENSEBUG00000001491.1"/>
</dbReference>
<dbReference type="GeneTree" id="ENSGT00940000169418"/>
<dbReference type="AlphaFoldDB" id="A0A8C4N3E8"/>
<organism evidence="2 3">
    <name type="scientific">Eptatretus burgeri</name>
    <name type="common">Inshore hagfish</name>
    <dbReference type="NCBI Taxonomy" id="7764"/>
    <lineage>
        <taxon>Eukaryota</taxon>
        <taxon>Metazoa</taxon>
        <taxon>Chordata</taxon>
        <taxon>Craniata</taxon>
        <taxon>Vertebrata</taxon>
        <taxon>Cyclostomata</taxon>
        <taxon>Myxini</taxon>
        <taxon>Myxiniformes</taxon>
        <taxon>Myxinidae</taxon>
        <taxon>Eptatretinae</taxon>
        <taxon>Eptatretus</taxon>
    </lineage>
</organism>
<keyword evidence="3" id="KW-1185">Reference proteome</keyword>
<reference evidence="2" key="1">
    <citation type="submission" date="2025-08" db="UniProtKB">
        <authorList>
            <consortium name="Ensembl"/>
        </authorList>
    </citation>
    <scope>IDENTIFICATION</scope>
</reference>
<feature type="coiled-coil region" evidence="1">
    <location>
        <begin position="190"/>
        <end position="252"/>
    </location>
</feature>
<feature type="coiled-coil region" evidence="1">
    <location>
        <begin position="72"/>
        <end position="99"/>
    </location>
</feature>
<evidence type="ECO:0000313" key="3">
    <source>
        <dbReference type="Proteomes" id="UP000694388"/>
    </source>
</evidence>
<evidence type="ECO:0000313" key="2">
    <source>
        <dbReference type="Ensembl" id="ENSEBUP00000001804.1"/>
    </source>
</evidence>
<accession>A0A8C4N3E8</accession>
<keyword evidence="1" id="KW-0175">Coiled coil</keyword>
<reference evidence="2" key="2">
    <citation type="submission" date="2025-09" db="UniProtKB">
        <authorList>
            <consortium name="Ensembl"/>
        </authorList>
    </citation>
    <scope>IDENTIFICATION</scope>
</reference>
<name>A0A8C4N3E8_EPTBU</name>
<protein>
    <submittedName>
        <fullName evidence="2">Uncharacterized protein</fullName>
    </submittedName>
</protein>